<gene>
    <name evidence="1" type="ORF">ANN_15289</name>
</gene>
<keyword evidence="2" id="KW-1185">Reference proteome</keyword>
<proteinExistence type="predicted"/>
<accession>A0ABQ8SG03</accession>
<reference evidence="1 2" key="1">
    <citation type="journal article" date="2022" name="Allergy">
        <title>Genome assembly and annotation of Periplaneta americana reveal a comprehensive cockroach allergen profile.</title>
        <authorList>
            <person name="Wang L."/>
            <person name="Xiong Q."/>
            <person name="Saelim N."/>
            <person name="Wang L."/>
            <person name="Nong W."/>
            <person name="Wan A.T."/>
            <person name="Shi M."/>
            <person name="Liu X."/>
            <person name="Cao Q."/>
            <person name="Hui J.H.L."/>
            <person name="Sookrung N."/>
            <person name="Leung T.F."/>
            <person name="Tungtrongchitr A."/>
            <person name="Tsui S.K.W."/>
        </authorList>
    </citation>
    <scope>NUCLEOTIDE SEQUENCE [LARGE SCALE GENOMIC DNA]</scope>
    <source>
        <strain evidence="1">PWHHKU_190912</strain>
    </source>
</reference>
<sequence length="70" mass="8362">MEMYGEPSIVSFNKRGRLRWLGHLERIPGNRLPKRALYGHPGGPRRKRGRPRLRWLQDVDDDLRRVGCRR</sequence>
<organism evidence="1 2">
    <name type="scientific">Periplaneta americana</name>
    <name type="common">American cockroach</name>
    <name type="synonym">Blatta americana</name>
    <dbReference type="NCBI Taxonomy" id="6978"/>
    <lineage>
        <taxon>Eukaryota</taxon>
        <taxon>Metazoa</taxon>
        <taxon>Ecdysozoa</taxon>
        <taxon>Arthropoda</taxon>
        <taxon>Hexapoda</taxon>
        <taxon>Insecta</taxon>
        <taxon>Pterygota</taxon>
        <taxon>Neoptera</taxon>
        <taxon>Polyneoptera</taxon>
        <taxon>Dictyoptera</taxon>
        <taxon>Blattodea</taxon>
        <taxon>Blattoidea</taxon>
        <taxon>Blattidae</taxon>
        <taxon>Blattinae</taxon>
        <taxon>Periplaneta</taxon>
    </lineage>
</organism>
<name>A0ABQ8SG03_PERAM</name>
<protein>
    <submittedName>
        <fullName evidence="1">Uncharacterized protein</fullName>
    </submittedName>
</protein>
<evidence type="ECO:0000313" key="1">
    <source>
        <dbReference type="EMBL" id="KAJ4433032.1"/>
    </source>
</evidence>
<evidence type="ECO:0000313" key="2">
    <source>
        <dbReference type="Proteomes" id="UP001148838"/>
    </source>
</evidence>
<dbReference type="Proteomes" id="UP001148838">
    <property type="component" value="Unassembled WGS sequence"/>
</dbReference>
<comment type="caution">
    <text evidence="1">The sequence shown here is derived from an EMBL/GenBank/DDBJ whole genome shotgun (WGS) entry which is preliminary data.</text>
</comment>
<dbReference type="EMBL" id="JAJSOF020000027">
    <property type="protein sequence ID" value="KAJ4433032.1"/>
    <property type="molecule type" value="Genomic_DNA"/>
</dbReference>